<dbReference type="EMBL" id="GL876967">
    <property type="protein sequence ID" value="KLU83707.1"/>
    <property type="molecule type" value="Genomic_DNA"/>
</dbReference>
<evidence type="ECO:0000313" key="2">
    <source>
        <dbReference type="EMBL" id="KLU83707.1"/>
    </source>
</evidence>
<feature type="compositionally biased region" description="Low complexity" evidence="1">
    <location>
        <begin position="276"/>
        <end position="311"/>
    </location>
</feature>
<gene>
    <name evidence="2" type="ORF">MAPG_02758</name>
</gene>
<feature type="compositionally biased region" description="Low complexity" evidence="1">
    <location>
        <begin position="241"/>
        <end position="251"/>
    </location>
</feature>
<protein>
    <submittedName>
        <fullName evidence="2 3">Uncharacterized protein</fullName>
    </submittedName>
</protein>
<reference evidence="2" key="3">
    <citation type="submission" date="2011-03" db="EMBL/GenBank/DDBJ databases">
        <title>Annotation of Magnaporthe poae ATCC 64411.</title>
        <authorList>
            <person name="Ma L.-J."/>
            <person name="Dead R."/>
            <person name="Young S.K."/>
            <person name="Zeng Q."/>
            <person name="Gargeya S."/>
            <person name="Fitzgerald M."/>
            <person name="Haas B."/>
            <person name="Abouelleil A."/>
            <person name="Alvarado L."/>
            <person name="Arachchi H.M."/>
            <person name="Berlin A."/>
            <person name="Brown A."/>
            <person name="Chapman S.B."/>
            <person name="Chen Z."/>
            <person name="Dunbar C."/>
            <person name="Freedman E."/>
            <person name="Gearin G."/>
            <person name="Gellesch M."/>
            <person name="Goldberg J."/>
            <person name="Griggs A."/>
            <person name="Gujja S."/>
            <person name="Heiman D."/>
            <person name="Howarth C."/>
            <person name="Larson L."/>
            <person name="Lui A."/>
            <person name="MacDonald P.J.P."/>
            <person name="Mehta T."/>
            <person name="Montmayeur A."/>
            <person name="Murphy C."/>
            <person name="Neiman D."/>
            <person name="Pearson M."/>
            <person name="Priest M."/>
            <person name="Roberts A."/>
            <person name="Saif S."/>
            <person name="Shea T."/>
            <person name="Shenoy N."/>
            <person name="Sisk P."/>
            <person name="Stolte C."/>
            <person name="Sykes S."/>
            <person name="Yandava C."/>
            <person name="Wortman J."/>
            <person name="Nusbaum C."/>
            <person name="Birren B."/>
        </authorList>
    </citation>
    <scope>NUCLEOTIDE SEQUENCE</scope>
    <source>
        <strain evidence="2">ATCC 64411</strain>
    </source>
</reference>
<feature type="region of interest" description="Disordered" evidence="1">
    <location>
        <begin position="1"/>
        <end position="64"/>
    </location>
</feature>
<reference evidence="2" key="1">
    <citation type="submission" date="2010-05" db="EMBL/GenBank/DDBJ databases">
        <title>The Genome Sequence of Magnaporthe poae strain ATCC 64411.</title>
        <authorList>
            <consortium name="The Broad Institute Genome Sequencing Platform"/>
            <consortium name="Broad Institute Genome Sequencing Center for Infectious Disease"/>
            <person name="Ma L.-J."/>
            <person name="Dead R."/>
            <person name="Young S."/>
            <person name="Zeng Q."/>
            <person name="Koehrsen M."/>
            <person name="Alvarado L."/>
            <person name="Berlin A."/>
            <person name="Chapman S.B."/>
            <person name="Chen Z."/>
            <person name="Freedman E."/>
            <person name="Gellesch M."/>
            <person name="Goldberg J."/>
            <person name="Griggs A."/>
            <person name="Gujja S."/>
            <person name="Heilman E.R."/>
            <person name="Heiman D."/>
            <person name="Hepburn T."/>
            <person name="Howarth C."/>
            <person name="Jen D."/>
            <person name="Larson L."/>
            <person name="Mehta T."/>
            <person name="Neiman D."/>
            <person name="Pearson M."/>
            <person name="Roberts A."/>
            <person name="Saif S."/>
            <person name="Shea T."/>
            <person name="Shenoy N."/>
            <person name="Sisk P."/>
            <person name="Stolte C."/>
            <person name="Sykes S."/>
            <person name="Walk T."/>
            <person name="White J."/>
            <person name="Yandava C."/>
            <person name="Haas B."/>
            <person name="Nusbaum C."/>
            <person name="Birren B."/>
        </authorList>
    </citation>
    <scope>NUCLEOTIDE SEQUENCE</scope>
    <source>
        <strain evidence="2">ATCC 64411</strain>
    </source>
</reference>
<dbReference type="EnsemblFungi" id="MAPG_02758T0">
    <property type="protein sequence ID" value="MAPG_02758T0"/>
    <property type="gene ID" value="MAPG_02758"/>
</dbReference>
<keyword evidence="4" id="KW-1185">Reference proteome</keyword>
<feature type="compositionally biased region" description="Polar residues" evidence="1">
    <location>
        <begin position="101"/>
        <end position="110"/>
    </location>
</feature>
<dbReference type="EMBL" id="ADBL01000671">
    <property type="status" value="NOT_ANNOTATED_CDS"/>
    <property type="molecule type" value="Genomic_DNA"/>
</dbReference>
<dbReference type="eggNOG" id="ENOG502S8TD">
    <property type="taxonomic scope" value="Eukaryota"/>
</dbReference>
<reference evidence="3" key="5">
    <citation type="submission" date="2015-06" db="UniProtKB">
        <authorList>
            <consortium name="EnsemblFungi"/>
        </authorList>
    </citation>
    <scope>IDENTIFICATION</scope>
    <source>
        <strain evidence="3">ATCC 64411</strain>
    </source>
</reference>
<organism evidence="3 4">
    <name type="scientific">Magnaporthiopsis poae (strain ATCC 64411 / 73-15)</name>
    <name type="common">Kentucky bluegrass fungus</name>
    <name type="synonym">Magnaporthe poae</name>
    <dbReference type="NCBI Taxonomy" id="644358"/>
    <lineage>
        <taxon>Eukaryota</taxon>
        <taxon>Fungi</taxon>
        <taxon>Dikarya</taxon>
        <taxon>Ascomycota</taxon>
        <taxon>Pezizomycotina</taxon>
        <taxon>Sordariomycetes</taxon>
        <taxon>Sordariomycetidae</taxon>
        <taxon>Magnaporthales</taxon>
        <taxon>Magnaporthaceae</taxon>
        <taxon>Magnaporthiopsis</taxon>
    </lineage>
</organism>
<dbReference type="AlphaFoldDB" id="A0A0C4DS81"/>
<feature type="compositionally biased region" description="Polar residues" evidence="1">
    <location>
        <begin position="77"/>
        <end position="89"/>
    </location>
</feature>
<reference evidence="3" key="4">
    <citation type="journal article" date="2015" name="G3 (Bethesda)">
        <title>Genome sequences of three phytopathogenic species of the Magnaporthaceae family of fungi.</title>
        <authorList>
            <person name="Okagaki L.H."/>
            <person name="Nunes C.C."/>
            <person name="Sailsbery J."/>
            <person name="Clay B."/>
            <person name="Brown D."/>
            <person name="John T."/>
            <person name="Oh Y."/>
            <person name="Young N."/>
            <person name="Fitzgerald M."/>
            <person name="Haas B.J."/>
            <person name="Zeng Q."/>
            <person name="Young S."/>
            <person name="Adiconis X."/>
            <person name="Fan L."/>
            <person name="Levin J.Z."/>
            <person name="Mitchell T.K."/>
            <person name="Okubara P.A."/>
            <person name="Farman M.L."/>
            <person name="Kohn L.M."/>
            <person name="Birren B."/>
            <person name="Ma L.-J."/>
            <person name="Dean R.A."/>
        </authorList>
    </citation>
    <scope>NUCLEOTIDE SEQUENCE</scope>
    <source>
        <strain evidence="3">ATCC 64411 / 73-15</strain>
    </source>
</reference>
<feature type="compositionally biased region" description="Polar residues" evidence="1">
    <location>
        <begin position="137"/>
        <end position="155"/>
    </location>
</feature>
<reference evidence="4" key="2">
    <citation type="submission" date="2010-05" db="EMBL/GenBank/DDBJ databases">
        <title>The genome sequence of Magnaporthe poae strain ATCC 64411.</title>
        <authorList>
            <person name="Ma L.-J."/>
            <person name="Dead R."/>
            <person name="Young S."/>
            <person name="Zeng Q."/>
            <person name="Koehrsen M."/>
            <person name="Alvarado L."/>
            <person name="Berlin A."/>
            <person name="Chapman S.B."/>
            <person name="Chen Z."/>
            <person name="Freedman E."/>
            <person name="Gellesch M."/>
            <person name="Goldberg J."/>
            <person name="Griggs A."/>
            <person name="Gujja S."/>
            <person name="Heilman E.R."/>
            <person name="Heiman D."/>
            <person name="Hepburn T."/>
            <person name="Howarth C."/>
            <person name="Jen D."/>
            <person name="Larson L."/>
            <person name="Mehta T."/>
            <person name="Neiman D."/>
            <person name="Pearson M."/>
            <person name="Roberts A."/>
            <person name="Saif S."/>
            <person name="Shea T."/>
            <person name="Shenoy N."/>
            <person name="Sisk P."/>
            <person name="Stolte C."/>
            <person name="Sykes S."/>
            <person name="Walk T."/>
            <person name="White J."/>
            <person name="Yandava C."/>
            <person name="Haas B."/>
            <person name="Nusbaum C."/>
            <person name="Birren B."/>
        </authorList>
    </citation>
    <scope>NUCLEOTIDE SEQUENCE [LARGE SCALE GENOMIC DNA]</scope>
    <source>
        <strain evidence="4">ATCC 64411 / 73-15</strain>
    </source>
</reference>
<proteinExistence type="predicted"/>
<dbReference type="VEuPathDB" id="FungiDB:MAPG_02758"/>
<evidence type="ECO:0000313" key="3">
    <source>
        <dbReference type="EnsemblFungi" id="MAPG_02758T0"/>
    </source>
</evidence>
<sequence length="317" mass="33356">MDSIRVILRRNGPVDDVERQQAPAPTASTVSSSAPSSAPDSPRPRQEMEERDAPNSRFLHRLSNSFSRPAIPSFLSRRSSVATQQNVQGSYGAHAQYDPRPTSSHYSTEALSPKSANFSINMPHLPSTRLHLPNLARTWTQGSNGPPSRPGTSQGEAAPASLHVRRPGSAASMIGGPMFPELAQPQPAVHAARGGNSGSGLSVPDPAEQHLADLADTGRDRRRRRRRHHRNGDSSRGSGGSSTAAAAAGGRVRLKKNTNRGGRPATDVGNVGGSGSRSRGNGPRRSISYSASPGSSRSAFAPRSSSASSRACFSSCC</sequence>
<dbReference type="OrthoDB" id="5417811at2759"/>
<name>A0A0C4DS81_MAGP6</name>
<dbReference type="EMBL" id="ADBL01000670">
    <property type="status" value="NOT_ANNOTATED_CDS"/>
    <property type="molecule type" value="Genomic_DNA"/>
</dbReference>
<evidence type="ECO:0000256" key="1">
    <source>
        <dbReference type="SAM" id="MobiDB-lite"/>
    </source>
</evidence>
<feature type="compositionally biased region" description="Low complexity" evidence="1">
    <location>
        <begin position="22"/>
        <end position="40"/>
    </location>
</feature>
<feature type="region of interest" description="Disordered" evidence="1">
    <location>
        <begin position="77"/>
        <end position="110"/>
    </location>
</feature>
<dbReference type="Proteomes" id="UP000011715">
    <property type="component" value="Unassembled WGS sequence"/>
</dbReference>
<feature type="compositionally biased region" description="Basic and acidic residues" evidence="1">
    <location>
        <begin position="42"/>
        <end position="54"/>
    </location>
</feature>
<feature type="region of interest" description="Disordered" evidence="1">
    <location>
        <begin position="137"/>
        <end position="311"/>
    </location>
</feature>
<accession>A0A0C4DS81</accession>
<evidence type="ECO:0000313" key="4">
    <source>
        <dbReference type="Proteomes" id="UP000011715"/>
    </source>
</evidence>
<feature type="compositionally biased region" description="Basic residues" evidence="1">
    <location>
        <begin position="220"/>
        <end position="230"/>
    </location>
</feature>
<feature type="compositionally biased region" description="Basic and acidic residues" evidence="1">
    <location>
        <begin position="207"/>
        <end position="219"/>
    </location>
</feature>